<dbReference type="EMBL" id="FNEM01000002">
    <property type="protein sequence ID" value="SDI65312.1"/>
    <property type="molecule type" value="Genomic_DNA"/>
</dbReference>
<dbReference type="InterPro" id="IPR051531">
    <property type="entry name" value="N-acetyltransferase"/>
</dbReference>
<dbReference type="Gene3D" id="3.40.630.30">
    <property type="match status" value="1"/>
</dbReference>
<dbReference type="RefSeq" id="WP_090362388.1">
    <property type="nucleotide sequence ID" value="NZ_FNEM01000002.1"/>
</dbReference>
<evidence type="ECO:0000313" key="3">
    <source>
        <dbReference type="Proteomes" id="UP000199527"/>
    </source>
</evidence>
<evidence type="ECO:0000259" key="1">
    <source>
        <dbReference type="PROSITE" id="PS51186"/>
    </source>
</evidence>
<dbReference type="PANTHER" id="PTHR43792:SF1">
    <property type="entry name" value="N-ACETYLTRANSFERASE DOMAIN-CONTAINING PROTEIN"/>
    <property type="match status" value="1"/>
</dbReference>
<dbReference type="Proteomes" id="UP000199527">
    <property type="component" value="Unassembled WGS sequence"/>
</dbReference>
<dbReference type="InterPro" id="IPR016181">
    <property type="entry name" value="Acyl_CoA_acyltransferase"/>
</dbReference>
<organism evidence="2 3">
    <name type="scientific">Ferrimonas sediminum</name>
    <dbReference type="NCBI Taxonomy" id="718193"/>
    <lineage>
        <taxon>Bacteria</taxon>
        <taxon>Pseudomonadati</taxon>
        <taxon>Pseudomonadota</taxon>
        <taxon>Gammaproteobacteria</taxon>
        <taxon>Alteromonadales</taxon>
        <taxon>Ferrimonadaceae</taxon>
        <taxon>Ferrimonas</taxon>
    </lineage>
</organism>
<keyword evidence="3" id="KW-1185">Reference proteome</keyword>
<dbReference type="GO" id="GO:0016747">
    <property type="term" value="F:acyltransferase activity, transferring groups other than amino-acyl groups"/>
    <property type="evidence" value="ECO:0007669"/>
    <property type="project" value="InterPro"/>
</dbReference>
<sequence>MTVLIDTERLQMRHFTLADLEAVYAFSSHDEVTRYTGDAGMVRSRDDARRIIEEVWLAEYQRYGYARYALVHKGDNRVIGFCGMKYETHIGATDIGYRMLPQYWGQGLAKEAVAALLPYARDVLGLKRIIGDVVDINLASARLLQSVGFKQIDQFEDQGFTLLRFELNL</sequence>
<dbReference type="OrthoDB" id="9801656at2"/>
<name>A0A1G8MBR3_9GAMM</name>
<dbReference type="InterPro" id="IPR000182">
    <property type="entry name" value="GNAT_dom"/>
</dbReference>
<protein>
    <submittedName>
        <fullName evidence="2">Protein N-acetyltransferase, RimJ/RimL family</fullName>
    </submittedName>
</protein>
<gene>
    <name evidence="2" type="ORF">SAMN04488540_102330</name>
</gene>
<keyword evidence="2" id="KW-0808">Transferase</keyword>
<evidence type="ECO:0000313" key="2">
    <source>
        <dbReference type="EMBL" id="SDI65312.1"/>
    </source>
</evidence>
<dbReference type="PROSITE" id="PS51186">
    <property type="entry name" value="GNAT"/>
    <property type="match status" value="1"/>
</dbReference>
<dbReference type="PANTHER" id="PTHR43792">
    <property type="entry name" value="GNAT FAMILY, PUTATIVE (AFU_ORTHOLOGUE AFUA_3G00765)-RELATED-RELATED"/>
    <property type="match status" value="1"/>
</dbReference>
<dbReference type="AlphaFoldDB" id="A0A1G8MBR3"/>
<dbReference type="Pfam" id="PF13302">
    <property type="entry name" value="Acetyltransf_3"/>
    <property type="match status" value="1"/>
</dbReference>
<proteinExistence type="predicted"/>
<dbReference type="SUPFAM" id="SSF55729">
    <property type="entry name" value="Acyl-CoA N-acyltransferases (Nat)"/>
    <property type="match status" value="1"/>
</dbReference>
<accession>A0A1G8MBR3</accession>
<reference evidence="3" key="1">
    <citation type="submission" date="2016-10" db="EMBL/GenBank/DDBJ databases">
        <authorList>
            <person name="Varghese N."/>
            <person name="Submissions S."/>
        </authorList>
    </citation>
    <scope>NUCLEOTIDE SEQUENCE [LARGE SCALE GENOMIC DNA]</scope>
    <source>
        <strain evidence="3">DSM 23317</strain>
    </source>
</reference>
<feature type="domain" description="N-acetyltransferase" evidence="1">
    <location>
        <begin position="10"/>
        <end position="169"/>
    </location>
</feature>